<feature type="transmembrane region" description="Helical" evidence="1">
    <location>
        <begin position="12"/>
        <end position="34"/>
    </location>
</feature>
<keyword evidence="1" id="KW-0472">Membrane</keyword>
<keyword evidence="3" id="KW-1185">Reference proteome</keyword>
<dbReference type="EMBL" id="WJBC01000007">
    <property type="protein sequence ID" value="MBC3804161.1"/>
    <property type="molecule type" value="Genomic_DNA"/>
</dbReference>
<evidence type="ECO:0000313" key="2">
    <source>
        <dbReference type="EMBL" id="MBC3804161.1"/>
    </source>
</evidence>
<proteinExistence type="predicted"/>
<reference evidence="2 3" key="1">
    <citation type="journal article" date="2020" name="mSystems">
        <title>Defining Genomic and Predicted Metabolic Features of the Acetobacterium Genus.</title>
        <authorList>
            <person name="Ross D.E."/>
            <person name="Marshall C.W."/>
            <person name="Gulliver D."/>
            <person name="May H.D."/>
            <person name="Norman R.S."/>
        </authorList>
    </citation>
    <scope>NUCLEOTIDE SEQUENCE [LARGE SCALE GENOMIC DNA]</scope>
    <source>
        <strain evidence="2 3">DSM 8238</strain>
    </source>
</reference>
<dbReference type="Proteomes" id="UP000603234">
    <property type="component" value="Unassembled WGS sequence"/>
</dbReference>
<evidence type="ECO:0000313" key="3">
    <source>
        <dbReference type="Proteomes" id="UP000603234"/>
    </source>
</evidence>
<organism evidence="2 3">
    <name type="scientific">Acetobacterium fimetarium</name>
    <dbReference type="NCBI Taxonomy" id="52691"/>
    <lineage>
        <taxon>Bacteria</taxon>
        <taxon>Bacillati</taxon>
        <taxon>Bacillota</taxon>
        <taxon>Clostridia</taxon>
        <taxon>Eubacteriales</taxon>
        <taxon>Eubacteriaceae</taxon>
        <taxon>Acetobacterium</taxon>
    </lineage>
</organism>
<accession>A0ABR6WUD2</accession>
<keyword evidence="1" id="KW-0812">Transmembrane</keyword>
<protein>
    <submittedName>
        <fullName evidence="2">Uncharacterized protein</fullName>
    </submittedName>
</protein>
<dbReference type="RefSeq" id="WP_186842044.1">
    <property type="nucleotide sequence ID" value="NZ_WJBC01000007.1"/>
</dbReference>
<gene>
    <name evidence="2" type="ORF">GH808_06890</name>
</gene>
<name>A0ABR6WUD2_9FIRM</name>
<sequence>MNEFMNSMAGVAWSIIPILLIFFLMSGIMFVFYFKKKTEEVSSYIKSIAASLERLSNR</sequence>
<keyword evidence="1" id="KW-1133">Transmembrane helix</keyword>
<evidence type="ECO:0000256" key="1">
    <source>
        <dbReference type="SAM" id="Phobius"/>
    </source>
</evidence>
<comment type="caution">
    <text evidence="2">The sequence shown here is derived from an EMBL/GenBank/DDBJ whole genome shotgun (WGS) entry which is preliminary data.</text>
</comment>